<dbReference type="Pfam" id="PF01370">
    <property type="entry name" value="Epimerase"/>
    <property type="match status" value="1"/>
</dbReference>
<evidence type="ECO:0000259" key="3">
    <source>
        <dbReference type="Pfam" id="PF01370"/>
    </source>
</evidence>
<dbReference type="Proteomes" id="UP000006633">
    <property type="component" value="Chromosome"/>
</dbReference>
<dbReference type="Gene3D" id="3.40.50.720">
    <property type="entry name" value="NAD(P)-binding Rossmann-like Domain"/>
    <property type="match status" value="1"/>
</dbReference>
<dbReference type="RefSeq" id="WP_013169034.1">
    <property type="nucleotide sequence ID" value="NC_014217.1"/>
</dbReference>
<organism evidence="4 5">
    <name type="scientific">Ancylobacter novellus (strain ATCC 8093 / DSM 506 / JCM 20403 / CCM 1077 / IAM 12100 / NBRC 12443 / NCIMB 10456)</name>
    <name type="common">Starkeya novella</name>
    <dbReference type="NCBI Taxonomy" id="639283"/>
    <lineage>
        <taxon>Bacteria</taxon>
        <taxon>Pseudomonadati</taxon>
        <taxon>Pseudomonadota</taxon>
        <taxon>Alphaproteobacteria</taxon>
        <taxon>Hyphomicrobiales</taxon>
        <taxon>Xanthobacteraceae</taxon>
        <taxon>Ancylobacter</taxon>
    </lineage>
</organism>
<evidence type="ECO:0000256" key="1">
    <source>
        <dbReference type="ARBA" id="ARBA00005125"/>
    </source>
</evidence>
<dbReference type="SUPFAM" id="SSF51735">
    <property type="entry name" value="NAD(P)-binding Rossmann-fold domains"/>
    <property type="match status" value="1"/>
</dbReference>
<dbReference type="STRING" id="639283.Snov_4268"/>
<proteinExistence type="inferred from homology"/>
<accession>D7A2K4</accession>
<evidence type="ECO:0000256" key="2">
    <source>
        <dbReference type="ARBA" id="ARBA00007637"/>
    </source>
</evidence>
<dbReference type="OrthoDB" id="5295702at2"/>
<dbReference type="CDD" id="cd08946">
    <property type="entry name" value="SDR_e"/>
    <property type="match status" value="1"/>
</dbReference>
<feature type="domain" description="NAD-dependent epimerase/dehydratase" evidence="3">
    <location>
        <begin position="5"/>
        <end position="225"/>
    </location>
</feature>
<dbReference type="HOGENOM" id="CLU_007383_1_7_5"/>
<dbReference type="AlphaFoldDB" id="D7A2K4"/>
<name>D7A2K4_ANCN5</name>
<gene>
    <name evidence="4" type="ordered locus">Snov_4268</name>
</gene>
<dbReference type="eggNOG" id="COG0451">
    <property type="taxonomic scope" value="Bacteria"/>
</dbReference>
<dbReference type="KEGG" id="sno:Snov_4268"/>
<protein>
    <submittedName>
        <fullName evidence="4">NAD-dependent epimerase/dehydratase</fullName>
    </submittedName>
</protein>
<dbReference type="InterPro" id="IPR001509">
    <property type="entry name" value="Epimerase_deHydtase"/>
</dbReference>
<evidence type="ECO:0000313" key="4">
    <source>
        <dbReference type="EMBL" id="ADH91534.1"/>
    </source>
</evidence>
<comment type="pathway">
    <text evidence="1">Bacterial outer membrane biogenesis; LPS O-antigen biosynthesis.</text>
</comment>
<dbReference type="PANTHER" id="PTHR43000">
    <property type="entry name" value="DTDP-D-GLUCOSE 4,6-DEHYDRATASE-RELATED"/>
    <property type="match status" value="1"/>
</dbReference>
<comment type="similarity">
    <text evidence="2">Belongs to the NAD(P)-dependent epimerase/dehydratase family.</text>
</comment>
<evidence type="ECO:0000313" key="5">
    <source>
        <dbReference type="Proteomes" id="UP000006633"/>
    </source>
</evidence>
<reference evidence="4 5" key="1">
    <citation type="journal article" date="2012" name="Stand. Genomic Sci.">
        <title>Complete genome sequence of the facultatively chemolithoautotrophic and methylotrophic alpha Proteobacterium Starkeya novella type strain (ATCC 8093(T)).</title>
        <authorList>
            <person name="Kappler U."/>
            <person name="Davenport K."/>
            <person name="Beatson S."/>
            <person name="Lucas S."/>
            <person name="Lapidus A."/>
            <person name="Copeland A."/>
            <person name="Berry K.W."/>
            <person name="Glavina Del Rio T."/>
            <person name="Hammon N."/>
            <person name="Dalin E."/>
            <person name="Tice H."/>
            <person name="Pitluck S."/>
            <person name="Richardson P."/>
            <person name="Bruce D."/>
            <person name="Goodwin L.A."/>
            <person name="Han C."/>
            <person name="Tapia R."/>
            <person name="Detter J.C."/>
            <person name="Chang Y.J."/>
            <person name="Jeffries C.D."/>
            <person name="Land M."/>
            <person name="Hauser L."/>
            <person name="Kyrpides N.C."/>
            <person name="Goker M."/>
            <person name="Ivanova N."/>
            <person name="Klenk H.P."/>
            <person name="Woyke T."/>
        </authorList>
    </citation>
    <scope>NUCLEOTIDE SEQUENCE [LARGE SCALE GENOMIC DNA]</scope>
    <source>
        <strain evidence="5">ATCC 8093 / DSM 506 / JCM 20403 / CCM 1077 / IAM 12100 / NBRC 12443 / NCIMB 10456</strain>
    </source>
</reference>
<dbReference type="InterPro" id="IPR036291">
    <property type="entry name" value="NAD(P)-bd_dom_sf"/>
</dbReference>
<sequence length="309" mass="33609">MEKCILVTGGAGLVGNAVRRRLEAQGRKVVAIDLVERTREGLPLVACDLTDIHRLHAIAAEHPVEAIVHCGAHSGPMVARDNPYSMVQVNVVGTANMLELARIHKARRLVFCSSTSAYGDTPEGPVPEDVPLRPTSVYGGSKAASEALLWTYWRQFGVDALAIRLSWVYGPGRTTDCVIRTMIEDALAGRPTRMPFGADFHRQFIHVEDAVGALLLALDAGDTPRRVYTVTGDTYLTLGEVGDAVKRVLPQADIALAPGPDPVDEVHRRFDISAAKRDFSYAPAYDLETGIRSYAEWIAARNALDRSPS</sequence>
<keyword evidence="5" id="KW-1185">Reference proteome</keyword>
<dbReference type="EMBL" id="CP002026">
    <property type="protein sequence ID" value="ADH91534.1"/>
    <property type="molecule type" value="Genomic_DNA"/>
</dbReference>